<dbReference type="OrthoDB" id="271479at2759"/>
<dbReference type="EMBL" id="NBCO01000023">
    <property type="protein sequence ID" value="ORC87283.1"/>
    <property type="molecule type" value="Genomic_DNA"/>
</dbReference>
<reference evidence="2 3" key="1">
    <citation type="submission" date="2017-03" db="EMBL/GenBank/DDBJ databases">
        <title>An alternative strategy for trypanosome survival in the mammalian bloodstream revealed through genome and transcriptome analysis of the ubiquitous bovine parasite Trypanosoma (Megatrypanum) theileri.</title>
        <authorList>
            <person name="Kelly S."/>
            <person name="Ivens A."/>
            <person name="Mott A."/>
            <person name="O'Neill E."/>
            <person name="Emms D."/>
            <person name="Macleod O."/>
            <person name="Voorheis P."/>
            <person name="Matthews J."/>
            <person name="Matthews K."/>
            <person name="Carrington M."/>
        </authorList>
    </citation>
    <scope>NUCLEOTIDE SEQUENCE [LARGE SCALE GENOMIC DNA]</scope>
    <source>
        <strain evidence="2">Edinburgh</strain>
    </source>
</reference>
<comment type="caution">
    <text evidence="2">The sequence shown here is derived from an EMBL/GenBank/DDBJ whole genome shotgun (WGS) entry which is preliminary data.</text>
</comment>
<protein>
    <submittedName>
        <fullName evidence="2">Uncharacterized protein</fullName>
    </submittedName>
</protein>
<dbReference type="AlphaFoldDB" id="A0A1X0NS34"/>
<dbReference type="GeneID" id="39987274"/>
<dbReference type="Proteomes" id="UP000192257">
    <property type="component" value="Unassembled WGS sequence"/>
</dbReference>
<organism evidence="2 3">
    <name type="scientific">Trypanosoma theileri</name>
    <dbReference type="NCBI Taxonomy" id="67003"/>
    <lineage>
        <taxon>Eukaryota</taxon>
        <taxon>Discoba</taxon>
        <taxon>Euglenozoa</taxon>
        <taxon>Kinetoplastea</taxon>
        <taxon>Metakinetoplastina</taxon>
        <taxon>Trypanosomatida</taxon>
        <taxon>Trypanosomatidae</taxon>
        <taxon>Trypanosoma</taxon>
    </lineage>
</organism>
<evidence type="ECO:0000256" key="1">
    <source>
        <dbReference type="SAM" id="MobiDB-lite"/>
    </source>
</evidence>
<evidence type="ECO:0000313" key="3">
    <source>
        <dbReference type="Proteomes" id="UP000192257"/>
    </source>
</evidence>
<feature type="region of interest" description="Disordered" evidence="1">
    <location>
        <begin position="317"/>
        <end position="359"/>
    </location>
</feature>
<evidence type="ECO:0000313" key="2">
    <source>
        <dbReference type="EMBL" id="ORC87283.1"/>
    </source>
</evidence>
<feature type="compositionally biased region" description="Low complexity" evidence="1">
    <location>
        <begin position="332"/>
        <end position="358"/>
    </location>
</feature>
<feature type="region of interest" description="Disordered" evidence="1">
    <location>
        <begin position="384"/>
        <end position="411"/>
    </location>
</feature>
<sequence length="532" mass="61250">MRRAGLFASSVLHRAGRQHQEQKPQQQESDSPLDETRSRELEVEALERGFMRRDTPDSKVYMETHLTRPECISGGVPVCNLPPVEREKTEFDVYQRSTRDFTSQVTPYGTTGVGLGAGFGAKEDKRLGFLRPRKLQPFGGESSIVPKYDENGMPIDPTLRKDQLMKKRLEYMKSFEGTTMSHREHFLLVDLDFEKDAMLFGNTRGEFERNVTKLKQVISTYTAWERTDNFYYYGTFVLKALTAWVLMECLQQYYELKLLAGHYDDFVEATEATLDGLEADFHRDLHRAREELQSHKPDFRPIVEAVRREKRRLLDAKTAQITEQKVVERNNSDSSNSNNDNNNSNRNNNKIVSDSNNNESTEKDLTIALGEALGAHNSGNERQLYHQQHGQQEKQHHQQENLSGNGSHSVVYHPMDTTNEQGYLASLQQREMQHEMKRLHDTATASKTGSYSMVAAIWRKIRGVEGEDAAVLTPLQQEDFARLSYAASPTSIDTLRSIRRILLPRSEDYIQVVREEMLEYRREKEAKILHPD</sequence>
<keyword evidence="3" id="KW-1185">Reference proteome</keyword>
<name>A0A1X0NS34_9TRYP</name>
<dbReference type="VEuPathDB" id="TriTrypDB:TM35_000232540"/>
<proteinExistence type="predicted"/>
<accession>A0A1X0NS34</accession>
<feature type="region of interest" description="Disordered" evidence="1">
    <location>
        <begin position="1"/>
        <end position="38"/>
    </location>
</feature>
<dbReference type="RefSeq" id="XP_028881349.1">
    <property type="nucleotide sequence ID" value="XM_029027494.1"/>
</dbReference>
<gene>
    <name evidence="2" type="ORF">TM35_000232540</name>
</gene>